<accession>A0A151SII5</accession>
<dbReference type="Gramene" id="C.cajan_00783.t">
    <property type="protein sequence ID" value="C.cajan_00783.t.cds1"/>
    <property type="gene ID" value="C.cajan_00783"/>
</dbReference>
<sequence length="63" mass="7451">MRFHHIYVHNLVVLGKQSRRFLTNIDVIVTRVFKARYYSQQGDFLTARLGHTPSHVCRNTYTS</sequence>
<reference evidence="1 2" key="1">
    <citation type="journal article" date="2012" name="Nat. Biotechnol.">
        <title>Draft genome sequence of pigeonpea (Cajanus cajan), an orphan legume crop of resource-poor farmers.</title>
        <authorList>
            <person name="Varshney R.K."/>
            <person name="Chen W."/>
            <person name="Li Y."/>
            <person name="Bharti A.K."/>
            <person name="Saxena R.K."/>
            <person name="Schlueter J.A."/>
            <person name="Donoghue M.T."/>
            <person name="Azam S."/>
            <person name="Fan G."/>
            <person name="Whaley A.M."/>
            <person name="Farmer A.D."/>
            <person name="Sheridan J."/>
            <person name="Iwata A."/>
            <person name="Tuteja R."/>
            <person name="Penmetsa R.V."/>
            <person name="Wu W."/>
            <person name="Upadhyaya H.D."/>
            <person name="Yang S.P."/>
            <person name="Shah T."/>
            <person name="Saxena K.B."/>
            <person name="Michael T."/>
            <person name="McCombie W.R."/>
            <person name="Yang B."/>
            <person name="Zhang G."/>
            <person name="Yang H."/>
            <person name="Wang J."/>
            <person name="Spillane C."/>
            <person name="Cook D.R."/>
            <person name="May G.D."/>
            <person name="Xu X."/>
            <person name="Jackson S.A."/>
        </authorList>
    </citation>
    <scope>NUCLEOTIDE SEQUENCE [LARGE SCALE GENOMIC DNA]</scope>
    <source>
        <strain evidence="2">cv. Asha</strain>
    </source>
</reference>
<gene>
    <name evidence="1" type="ORF">KK1_000805</name>
</gene>
<evidence type="ECO:0000313" key="1">
    <source>
        <dbReference type="EMBL" id="KYP54612.1"/>
    </source>
</evidence>
<protein>
    <submittedName>
        <fullName evidence="1">Uncharacterized protein</fullName>
    </submittedName>
</protein>
<dbReference type="EMBL" id="CM003613">
    <property type="protein sequence ID" value="KYP54612.1"/>
    <property type="molecule type" value="Genomic_DNA"/>
</dbReference>
<evidence type="ECO:0000313" key="2">
    <source>
        <dbReference type="Proteomes" id="UP000075243"/>
    </source>
</evidence>
<organism evidence="1 2">
    <name type="scientific">Cajanus cajan</name>
    <name type="common">Pigeon pea</name>
    <name type="synonym">Cajanus indicus</name>
    <dbReference type="NCBI Taxonomy" id="3821"/>
    <lineage>
        <taxon>Eukaryota</taxon>
        <taxon>Viridiplantae</taxon>
        <taxon>Streptophyta</taxon>
        <taxon>Embryophyta</taxon>
        <taxon>Tracheophyta</taxon>
        <taxon>Spermatophyta</taxon>
        <taxon>Magnoliopsida</taxon>
        <taxon>eudicotyledons</taxon>
        <taxon>Gunneridae</taxon>
        <taxon>Pentapetalae</taxon>
        <taxon>rosids</taxon>
        <taxon>fabids</taxon>
        <taxon>Fabales</taxon>
        <taxon>Fabaceae</taxon>
        <taxon>Papilionoideae</taxon>
        <taxon>50 kb inversion clade</taxon>
        <taxon>NPAAA clade</taxon>
        <taxon>indigoferoid/millettioid clade</taxon>
        <taxon>Phaseoleae</taxon>
        <taxon>Cajanus</taxon>
    </lineage>
</organism>
<keyword evidence="2" id="KW-1185">Reference proteome</keyword>
<dbReference type="AlphaFoldDB" id="A0A151SII5"/>
<name>A0A151SII5_CAJCA</name>
<dbReference type="Proteomes" id="UP000075243">
    <property type="component" value="Chromosome 11"/>
</dbReference>
<proteinExistence type="predicted"/>